<evidence type="ECO:0000256" key="3">
    <source>
        <dbReference type="ARBA" id="ARBA00020256"/>
    </source>
</evidence>
<dbReference type="GO" id="GO:0005789">
    <property type="term" value="C:endoplasmic reticulum membrane"/>
    <property type="evidence" value="ECO:0007669"/>
    <property type="project" value="UniProtKB-SubCell"/>
</dbReference>
<dbReference type="GO" id="GO:0043001">
    <property type="term" value="P:Golgi to plasma membrane protein transport"/>
    <property type="evidence" value="ECO:0007669"/>
    <property type="project" value="TreeGrafter"/>
</dbReference>
<dbReference type="RefSeq" id="XP_025411947.1">
    <property type="nucleotide sequence ID" value="XM_025556162.1"/>
</dbReference>
<keyword evidence="13" id="KW-1185">Reference proteome</keyword>
<evidence type="ECO:0000313" key="14">
    <source>
        <dbReference type="RefSeq" id="XP_025411947.1"/>
    </source>
</evidence>
<reference evidence="12" key="1">
    <citation type="submission" date="2018-04" db="EMBL/GenBank/DDBJ databases">
        <title>Transcriptome assembly of Sipha flava.</title>
        <authorList>
            <person name="Scully E.D."/>
            <person name="Geib S.M."/>
            <person name="Palmer N.A."/>
            <person name="Koch K."/>
            <person name="Bradshaw J."/>
            <person name="Heng-Moss T."/>
            <person name="Sarath G."/>
        </authorList>
    </citation>
    <scope>NUCLEOTIDE SEQUENCE</scope>
</reference>
<keyword evidence="10 12" id="KW-0675">Receptor</keyword>
<comment type="similarity">
    <text evidence="2">Belongs to the SRP receptor beta subunit family.</text>
</comment>
<dbReference type="InterPro" id="IPR024156">
    <property type="entry name" value="Small_GTPase_ARF"/>
</dbReference>
<sequence>MSLNATKAQGNDYFLTRELLVALLVLIITIVLFVLWKKSRKANRDVLLVGLCDSGKTALYAYLLYNKPIQSFTSQVENLGDYKSKKNLLRLVDIPGHERVFTKYLDIYKNTCKGVMFVIDSETVETDLCDVAELLYRILTDVTLQSNKSKIIVLCNKQDKLMAKGSEVIKTLLEKELDTLRLTKSNQLESIDGKINKTILGKKKKRFEFAHCHVPVEFAEVSSASQDVVLEPIKDWLDKIQ</sequence>
<dbReference type="EMBL" id="GGMS01011711">
    <property type="protein sequence ID" value="MBY80914.1"/>
    <property type="molecule type" value="Transcribed_RNA"/>
</dbReference>
<dbReference type="OrthoDB" id="41266at2759"/>
<evidence type="ECO:0000256" key="5">
    <source>
        <dbReference type="ARBA" id="ARBA00022741"/>
    </source>
</evidence>
<evidence type="ECO:0000256" key="4">
    <source>
        <dbReference type="ARBA" id="ARBA00022692"/>
    </source>
</evidence>
<dbReference type="GO" id="GO:0005525">
    <property type="term" value="F:GTP binding"/>
    <property type="evidence" value="ECO:0007669"/>
    <property type="project" value="UniProtKB-KW"/>
</dbReference>
<dbReference type="InterPro" id="IPR019009">
    <property type="entry name" value="SRP_receptor_beta_su"/>
</dbReference>
<evidence type="ECO:0000256" key="8">
    <source>
        <dbReference type="ARBA" id="ARBA00023134"/>
    </source>
</evidence>
<keyword evidence="8" id="KW-0342">GTP-binding</keyword>
<evidence type="ECO:0000256" key="6">
    <source>
        <dbReference type="ARBA" id="ARBA00022824"/>
    </source>
</evidence>
<dbReference type="GO" id="GO:0006886">
    <property type="term" value="P:intracellular protein transport"/>
    <property type="evidence" value="ECO:0007669"/>
    <property type="project" value="TreeGrafter"/>
</dbReference>
<evidence type="ECO:0000313" key="12">
    <source>
        <dbReference type="EMBL" id="MBY80914.1"/>
    </source>
</evidence>
<dbReference type="Pfam" id="PF09439">
    <property type="entry name" value="SRPRB"/>
    <property type="match status" value="1"/>
</dbReference>
<dbReference type="Gene3D" id="3.40.50.300">
    <property type="entry name" value="P-loop containing nucleotide triphosphate hydrolases"/>
    <property type="match status" value="1"/>
</dbReference>
<dbReference type="AlphaFoldDB" id="A0A2S2QT52"/>
<dbReference type="Proteomes" id="UP000694846">
    <property type="component" value="Unplaced"/>
</dbReference>
<keyword evidence="5" id="KW-0547">Nucleotide-binding</keyword>
<keyword evidence="7 11" id="KW-1133">Transmembrane helix</keyword>
<evidence type="ECO:0000256" key="9">
    <source>
        <dbReference type="ARBA" id="ARBA00023136"/>
    </source>
</evidence>
<gene>
    <name evidence="12" type="primary">Srprb</name>
    <name evidence="14" type="synonym">LOC112684576</name>
    <name evidence="12" type="ORF">g.31609</name>
</gene>
<accession>A0A2S2QT52</accession>
<dbReference type="CDD" id="cd04105">
    <property type="entry name" value="SR_beta"/>
    <property type="match status" value="1"/>
</dbReference>
<feature type="transmembrane region" description="Helical" evidence="11">
    <location>
        <begin position="19"/>
        <end position="36"/>
    </location>
</feature>
<dbReference type="GO" id="GO:0003924">
    <property type="term" value="F:GTPase activity"/>
    <property type="evidence" value="ECO:0007669"/>
    <property type="project" value="TreeGrafter"/>
</dbReference>
<dbReference type="PANTHER" id="PTHR45909">
    <property type="entry name" value="ADP-RIBOSYLATION FACTOR-RELATED PROTEIN 1"/>
    <property type="match status" value="1"/>
</dbReference>
<dbReference type="GO" id="GO:0005794">
    <property type="term" value="C:Golgi apparatus"/>
    <property type="evidence" value="ECO:0007669"/>
    <property type="project" value="TreeGrafter"/>
</dbReference>
<dbReference type="InterPro" id="IPR027417">
    <property type="entry name" value="P-loop_NTPase"/>
</dbReference>
<dbReference type="GO" id="GO:0034067">
    <property type="term" value="P:protein localization to Golgi apparatus"/>
    <property type="evidence" value="ECO:0007669"/>
    <property type="project" value="TreeGrafter"/>
</dbReference>
<evidence type="ECO:0000256" key="7">
    <source>
        <dbReference type="ARBA" id="ARBA00022989"/>
    </source>
</evidence>
<evidence type="ECO:0000313" key="13">
    <source>
        <dbReference type="Proteomes" id="UP000694846"/>
    </source>
</evidence>
<comment type="subcellular location">
    <subcellularLocation>
        <location evidence="1">Endoplasmic reticulum membrane</location>
        <topology evidence="1">Single-pass membrane protein</topology>
    </subcellularLocation>
</comment>
<protein>
    <recommendedName>
        <fullName evidence="3">Signal recognition particle receptor subunit beta</fullName>
    </recommendedName>
</protein>
<proteinExistence type="inferred from homology"/>
<keyword evidence="4 11" id="KW-0812">Transmembrane</keyword>
<organism evidence="12">
    <name type="scientific">Sipha flava</name>
    <name type="common">yellow sugarcane aphid</name>
    <dbReference type="NCBI Taxonomy" id="143950"/>
    <lineage>
        <taxon>Eukaryota</taxon>
        <taxon>Metazoa</taxon>
        <taxon>Ecdysozoa</taxon>
        <taxon>Arthropoda</taxon>
        <taxon>Hexapoda</taxon>
        <taxon>Insecta</taxon>
        <taxon>Pterygota</taxon>
        <taxon>Neoptera</taxon>
        <taxon>Paraneoptera</taxon>
        <taxon>Hemiptera</taxon>
        <taxon>Sternorrhyncha</taxon>
        <taxon>Aphidomorpha</taxon>
        <taxon>Aphidoidea</taxon>
        <taxon>Aphididae</taxon>
        <taxon>Sipha</taxon>
    </lineage>
</organism>
<dbReference type="SUPFAM" id="SSF52540">
    <property type="entry name" value="P-loop containing nucleoside triphosphate hydrolases"/>
    <property type="match status" value="1"/>
</dbReference>
<evidence type="ECO:0000256" key="2">
    <source>
        <dbReference type="ARBA" id="ARBA00005619"/>
    </source>
</evidence>
<evidence type="ECO:0000256" key="1">
    <source>
        <dbReference type="ARBA" id="ARBA00004389"/>
    </source>
</evidence>
<reference evidence="14" key="2">
    <citation type="submission" date="2025-04" db="UniProtKB">
        <authorList>
            <consortium name="RefSeq"/>
        </authorList>
    </citation>
    <scope>IDENTIFICATION</scope>
    <source>
        <tissue evidence="14">Whole body</tissue>
    </source>
</reference>
<evidence type="ECO:0000256" key="10">
    <source>
        <dbReference type="ARBA" id="ARBA00023170"/>
    </source>
</evidence>
<keyword evidence="6" id="KW-0256">Endoplasmic reticulum</keyword>
<keyword evidence="9 11" id="KW-0472">Membrane</keyword>
<name>A0A2S2QT52_9HEMI</name>
<evidence type="ECO:0000256" key="11">
    <source>
        <dbReference type="SAM" id="Phobius"/>
    </source>
</evidence>
<dbReference type="PANTHER" id="PTHR45909:SF1">
    <property type="entry name" value="ADP-RIBOSYLATION FACTOR-RELATED PROTEIN 1"/>
    <property type="match status" value="1"/>
</dbReference>